<dbReference type="PANTHER" id="PTHR43433">
    <property type="entry name" value="HYDROLASE, ALPHA/BETA FOLD FAMILY PROTEIN"/>
    <property type="match status" value="1"/>
</dbReference>
<dbReference type="Pfam" id="PF00561">
    <property type="entry name" value="Abhydrolase_1"/>
    <property type="match status" value="1"/>
</dbReference>
<protein>
    <submittedName>
        <fullName evidence="3">Alpha/beta fold hydrolase</fullName>
    </submittedName>
</protein>
<gene>
    <name evidence="3" type="ORF">HFP15_20660</name>
</gene>
<dbReference type="PANTHER" id="PTHR43433:SF5">
    <property type="entry name" value="AB HYDROLASE-1 DOMAIN-CONTAINING PROTEIN"/>
    <property type="match status" value="1"/>
</dbReference>
<name>A0ABX1J7L7_9PSEU</name>
<dbReference type="EMBL" id="JAAXLS010000014">
    <property type="protein sequence ID" value="NKQ55301.1"/>
    <property type="molecule type" value="Genomic_DNA"/>
</dbReference>
<dbReference type="PRINTS" id="PR00111">
    <property type="entry name" value="ABHYDROLASE"/>
</dbReference>
<dbReference type="InterPro" id="IPR000073">
    <property type="entry name" value="AB_hydrolase_1"/>
</dbReference>
<dbReference type="InterPro" id="IPR050471">
    <property type="entry name" value="AB_hydrolase"/>
</dbReference>
<organism evidence="3 4">
    <name type="scientific">Amycolatopsis acididurans</name>
    <dbReference type="NCBI Taxonomy" id="2724524"/>
    <lineage>
        <taxon>Bacteria</taxon>
        <taxon>Bacillati</taxon>
        <taxon>Actinomycetota</taxon>
        <taxon>Actinomycetes</taxon>
        <taxon>Pseudonocardiales</taxon>
        <taxon>Pseudonocardiaceae</taxon>
        <taxon>Amycolatopsis</taxon>
    </lineage>
</organism>
<dbReference type="Gene3D" id="3.40.50.1820">
    <property type="entry name" value="alpha/beta hydrolase"/>
    <property type="match status" value="1"/>
</dbReference>
<keyword evidence="3" id="KW-0378">Hydrolase</keyword>
<evidence type="ECO:0000313" key="4">
    <source>
        <dbReference type="Proteomes" id="UP000715441"/>
    </source>
</evidence>
<reference evidence="3 4" key="1">
    <citation type="submission" date="2020-04" db="EMBL/GenBank/DDBJ databases">
        <title>Novel species.</title>
        <authorList>
            <person name="Teo W.F.A."/>
            <person name="Lipun K."/>
            <person name="Srisuk N."/>
            <person name="Duangmal K."/>
        </authorList>
    </citation>
    <scope>NUCLEOTIDE SEQUENCE [LARGE SCALE GENOMIC DNA]</scope>
    <source>
        <strain evidence="3 4">K13G38</strain>
    </source>
</reference>
<evidence type="ECO:0000256" key="1">
    <source>
        <dbReference type="SAM" id="MobiDB-lite"/>
    </source>
</evidence>
<dbReference type="GO" id="GO:0016787">
    <property type="term" value="F:hydrolase activity"/>
    <property type="evidence" value="ECO:0007669"/>
    <property type="project" value="UniProtKB-KW"/>
</dbReference>
<comment type="caution">
    <text evidence="3">The sequence shown here is derived from an EMBL/GenBank/DDBJ whole genome shotgun (WGS) entry which is preliminary data.</text>
</comment>
<accession>A0ABX1J7L7</accession>
<dbReference type="SUPFAM" id="SSF53474">
    <property type="entry name" value="alpha/beta-Hydrolases"/>
    <property type="match status" value="1"/>
</dbReference>
<feature type="region of interest" description="Disordered" evidence="1">
    <location>
        <begin position="48"/>
        <end position="68"/>
    </location>
</feature>
<dbReference type="InterPro" id="IPR029058">
    <property type="entry name" value="AB_hydrolase_fold"/>
</dbReference>
<evidence type="ECO:0000313" key="3">
    <source>
        <dbReference type="EMBL" id="NKQ55301.1"/>
    </source>
</evidence>
<evidence type="ECO:0000259" key="2">
    <source>
        <dbReference type="Pfam" id="PF00561"/>
    </source>
</evidence>
<sequence>MDLCLETFGATNDPALLLIGGASSSMDWWDTEFCERLAAPGRFVIRYDHRDTGQSPGSPPGEPRYTSADLATDPLRILDSLGIDRAHFVGLSMGGGIAQLLAALHGDRVRTLTLIATAPAGARTGSEALPPLNPPASPPAPDWHDRAAVIDYLVADQRAHGGTPFGEERVRRLAGKVVDRTRDMAASAVNHSLAAGNTPSFRLADIAAPTLVMHGTADPLFPPAYGAALAAEIPGARLVPLDGMGHEYPPPRLWDVVTAEIIRHTGDR</sequence>
<keyword evidence="4" id="KW-1185">Reference proteome</keyword>
<feature type="domain" description="AB hydrolase-1" evidence="2">
    <location>
        <begin position="14"/>
        <end position="246"/>
    </location>
</feature>
<dbReference type="Proteomes" id="UP000715441">
    <property type="component" value="Unassembled WGS sequence"/>
</dbReference>
<proteinExistence type="predicted"/>
<dbReference type="RefSeq" id="WP_168518108.1">
    <property type="nucleotide sequence ID" value="NZ_JAAXLS010000014.1"/>
</dbReference>